<dbReference type="EMBL" id="CP155447">
    <property type="protein sequence ID" value="XBH05355.1"/>
    <property type="molecule type" value="Genomic_DNA"/>
</dbReference>
<accession>A0AAU7CJM6</accession>
<dbReference type="AlphaFoldDB" id="A0AAU7CJM6"/>
<gene>
    <name evidence="1" type="ORF">V5E97_04875</name>
</gene>
<sequence>MTEVLGKAIEEYRKKRFLEGLNADFAALREAPAAWAEEQEERAAWDATLADGLD</sequence>
<evidence type="ECO:0000313" key="1">
    <source>
        <dbReference type="EMBL" id="XBH05355.1"/>
    </source>
</evidence>
<organism evidence="1">
    <name type="scientific">Singulisphaera sp. Ch08</name>
    <dbReference type="NCBI Taxonomy" id="3120278"/>
    <lineage>
        <taxon>Bacteria</taxon>
        <taxon>Pseudomonadati</taxon>
        <taxon>Planctomycetota</taxon>
        <taxon>Planctomycetia</taxon>
        <taxon>Isosphaerales</taxon>
        <taxon>Isosphaeraceae</taxon>
        <taxon>Singulisphaera</taxon>
    </lineage>
</organism>
<reference evidence="1" key="1">
    <citation type="submission" date="2024-05" db="EMBL/GenBank/DDBJ databases">
        <title>Planctomycetes of the genus Singulisphaera possess chitinolytic capabilities.</title>
        <authorList>
            <person name="Ivanova A."/>
        </authorList>
    </citation>
    <scope>NUCLEOTIDE SEQUENCE</scope>
    <source>
        <strain evidence="1">Ch08T</strain>
    </source>
</reference>
<proteinExistence type="predicted"/>
<name>A0AAU7CJM6_9BACT</name>
<protein>
    <submittedName>
        <fullName evidence="1">Toxin-antitoxin system protein</fullName>
    </submittedName>
</protein>
<dbReference type="RefSeq" id="WP_406698171.1">
    <property type="nucleotide sequence ID" value="NZ_CP155447.1"/>
</dbReference>